<dbReference type="OrthoDB" id="5596698at2"/>
<dbReference type="Pfam" id="PF04932">
    <property type="entry name" value="Wzy_C"/>
    <property type="match status" value="1"/>
</dbReference>
<protein>
    <submittedName>
        <fullName evidence="7">Lipid A core-O-antigen ligase</fullName>
    </submittedName>
</protein>
<proteinExistence type="predicted"/>
<organism evidence="7 8">
    <name type="scientific">Nitrincola lacisaponensis</name>
    <dbReference type="NCBI Taxonomy" id="267850"/>
    <lineage>
        <taxon>Bacteria</taxon>
        <taxon>Pseudomonadati</taxon>
        <taxon>Pseudomonadota</taxon>
        <taxon>Gammaproteobacteria</taxon>
        <taxon>Oceanospirillales</taxon>
        <taxon>Oceanospirillaceae</taxon>
        <taxon>Nitrincola</taxon>
    </lineage>
</organism>
<feature type="transmembrane region" description="Helical" evidence="5">
    <location>
        <begin position="27"/>
        <end position="47"/>
    </location>
</feature>
<feature type="transmembrane region" description="Helical" evidence="5">
    <location>
        <begin position="396"/>
        <end position="416"/>
    </location>
</feature>
<name>A0A063Y4A0_9GAMM</name>
<dbReference type="PANTHER" id="PTHR37422:SF13">
    <property type="entry name" value="LIPOPOLYSACCHARIDE BIOSYNTHESIS PROTEIN PA4999-RELATED"/>
    <property type="match status" value="1"/>
</dbReference>
<evidence type="ECO:0000256" key="2">
    <source>
        <dbReference type="ARBA" id="ARBA00022692"/>
    </source>
</evidence>
<feature type="transmembrane region" description="Helical" evidence="5">
    <location>
        <begin position="218"/>
        <end position="236"/>
    </location>
</feature>
<dbReference type="InterPro" id="IPR051533">
    <property type="entry name" value="WaaL-like"/>
</dbReference>
<feature type="transmembrane region" description="Helical" evidence="5">
    <location>
        <begin position="242"/>
        <end position="258"/>
    </location>
</feature>
<keyword evidence="4 5" id="KW-0472">Membrane</keyword>
<reference evidence="7 8" key="1">
    <citation type="journal article" date="2005" name="Int. J. Syst. Evol. Microbiol.">
        <title>Nitrincola lacisaponensis gen. nov., sp. nov., a novel alkaliphilic bacterium isolated from an alkaline, saline lake.</title>
        <authorList>
            <person name="Dimitriu P.A."/>
            <person name="Shukla S.K."/>
            <person name="Conradt J."/>
            <person name="Marquez M.C."/>
            <person name="Ventosa A."/>
            <person name="Maglia A."/>
            <person name="Peyton B.M."/>
            <person name="Pinkart H.C."/>
            <person name="Mormile M.R."/>
        </authorList>
    </citation>
    <scope>NUCLEOTIDE SEQUENCE [LARGE SCALE GENOMIC DNA]</scope>
    <source>
        <strain evidence="7 8">4CA</strain>
    </source>
</reference>
<feature type="transmembrane region" description="Helical" evidence="5">
    <location>
        <begin position="265"/>
        <end position="283"/>
    </location>
</feature>
<dbReference type="RefSeq" id="WP_036542872.1">
    <property type="nucleotide sequence ID" value="NZ_JMSZ01000007.1"/>
</dbReference>
<feature type="transmembrane region" description="Helical" evidence="5">
    <location>
        <begin position="184"/>
        <end position="206"/>
    </location>
</feature>
<keyword evidence="3 5" id="KW-1133">Transmembrane helix</keyword>
<evidence type="ECO:0000256" key="3">
    <source>
        <dbReference type="ARBA" id="ARBA00022989"/>
    </source>
</evidence>
<feature type="transmembrane region" description="Helical" evidence="5">
    <location>
        <begin position="53"/>
        <end position="76"/>
    </location>
</feature>
<dbReference type="Proteomes" id="UP000027318">
    <property type="component" value="Unassembled WGS sequence"/>
</dbReference>
<gene>
    <name evidence="7" type="ORF">ADINL_0236</name>
</gene>
<evidence type="ECO:0000259" key="6">
    <source>
        <dbReference type="Pfam" id="PF04932"/>
    </source>
</evidence>
<feature type="transmembrane region" description="Helical" evidence="5">
    <location>
        <begin position="362"/>
        <end position="389"/>
    </location>
</feature>
<accession>A0A063Y4A0</accession>
<dbReference type="PANTHER" id="PTHR37422">
    <property type="entry name" value="TEICHURONIC ACID BIOSYNTHESIS PROTEIN TUAE"/>
    <property type="match status" value="1"/>
</dbReference>
<dbReference type="AlphaFoldDB" id="A0A063Y4A0"/>
<dbReference type="InterPro" id="IPR007016">
    <property type="entry name" value="O-antigen_ligase-rel_domated"/>
</dbReference>
<dbReference type="PATRIC" id="fig|267850.7.peg.232"/>
<comment type="subcellular location">
    <subcellularLocation>
        <location evidence="1">Membrane</location>
        <topology evidence="1">Multi-pass membrane protein</topology>
    </subcellularLocation>
</comment>
<evidence type="ECO:0000256" key="1">
    <source>
        <dbReference type="ARBA" id="ARBA00004141"/>
    </source>
</evidence>
<evidence type="ECO:0000313" key="7">
    <source>
        <dbReference type="EMBL" id="KDE41163.1"/>
    </source>
</evidence>
<sequence length="592" mass="68551">MLHNVKALIVSGPFCIVRDKFKSHFSVDGFVAAVFFVCLNVSSFLFYENIGYVGIYIPFNSLILFSVFVFFAVFVFFRRAENFYFPAFFWIILVSLFLYVARFFLEDGGGLLSFNRFWFLLLGVFFFVAVFQLDLSLRGRYFLVFSLVFFIFLHSCVAIVQVIPGQFLYGYVPHLQFRNSPIGMFQQVNVLAVLVACGCALVFYLAVDSIYIKLPFSIRFFLWLCGFVFGFVLLLLGSRIGFLGFALVVFSSSVYAFIFPVSRKIVFFMAVLMSLGGVSSSLTSDGLFRVVSKVENIATGNDVRINLYKTSFDLVGDGVILGHGIGSFQSVFHEKAAYLNKEAEGHFSIGPSTYTHPHNELLYWWIEGGILWGFSFLLLIFFVLLGLFLSDFKSSFFLSVSIVLFLIHLMVELPFYISYYHYFLFLFLVALVFKSGDFFVIDLGDKFRFFNSLYFFKFMFFSLFLMFMFFSLVLFSYSKNLYDSSIGDGEFCDSEYFLYKAFYEYRDVFCMGRRLSISMGSGDVSFVFDYIEWAESYIKEVPSIDVYASLIRANYYVGNLDESGDYLNHLIYLYPDNQYVRAFYKKHYSFYE</sequence>
<dbReference type="EMBL" id="JMSZ01000007">
    <property type="protein sequence ID" value="KDE41163.1"/>
    <property type="molecule type" value="Genomic_DNA"/>
</dbReference>
<evidence type="ECO:0000313" key="8">
    <source>
        <dbReference type="Proteomes" id="UP000027318"/>
    </source>
</evidence>
<feature type="transmembrane region" description="Helical" evidence="5">
    <location>
        <begin position="117"/>
        <end position="135"/>
    </location>
</feature>
<feature type="transmembrane region" description="Helical" evidence="5">
    <location>
        <begin position="83"/>
        <end position="105"/>
    </location>
</feature>
<dbReference type="GO" id="GO:0016020">
    <property type="term" value="C:membrane"/>
    <property type="evidence" value="ECO:0007669"/>
    <property type="project" value="UniProtKB-SubCell"/>
</dbReference>
<feature type="transmembrane region" description="Helical" evidence="5">
    <location>
        <begin position="453"/>
        <end position="477"/>
    </location>
</feature>
<dbReference type="STRING" id="267850.ADINL_0236"/>
<dbReference type="GO" id="GO:0016874">
    <property type="term" value="F:ligase activity"/>
    <property type="evidence" value="ECO:0007669"/>
    <property type="project" value="UniProtKB-KW"/>
</dbReference>
<feature type="transmembrane region" description="Helical" evidence="5">
    <location>
        <begin position="142"/>
        <end position="164"/>
    </location>
</feature>
<feature type="domain" description="O-antigen ligase-related" evidence="6">
    <location>
        <begin position="227"/>
        <end position="371"/>
    </location>
</feature>
<evidence type="ECO:0000256" key="4">
    <source>
        <dbReference type="ARBA" id="ARBA00023136"/>
    </source>
</evidence>
<comment type="caution">
    <text evidence="7">The sequence shown here is derived from an EMBL/GenBank/DDBJ whole genome shotgun (WGS) entry which is preliminary data.</text>
</comment>
<keyword evidence="7" id="KW-0436">Ligase</keyword>
<feature type="transmembrane region" description="Helical" evidence="5">
    <location>
        <begin position="422"/>
        <end position="441"/>
    </location>
</feature>
<keyword evidence="2 5" id="KW-0812">Transmembrane</keyword>
<evidence type="ECO:0000256" key="5">
    <source>
        <dbReference type="SAM" id="Phobius"/>
    </source>
</evidence>
<keyword evidence="8" id="KW-1185">Reference proteome</keyword>